<dbReference type="InterPro" id="IPR010285">
    <property type="entry name" value="DNA_helicase_pif1-like_DEAD"/>
</dbReference>
<dbReference type="RefSeq" id="WP_132064509.1">
    <property type="nucleotide sequence ID" value="NZ_SMFN01000001.1"/>
</dbReference>
<dbReference type="GO" id="GO:0000723">
    <property type="term" value="P:telomere maintenance"/>
    <property type="evidence" value="ECO:0007669"/>
    <property type="project" value="InterPro"/>
</dbReference>
<evidence type="ECO:0000313" key="4">
    <source>
        <dbReference type="Proteomes" id="UP000294644"/>
    </source>
</evidence>
<keyword evidence="3" id="KW-0547">Nucleotide-binding</keyword>
<feature type="coiled-coil region" evidence="1">
    <location>
        <begin position="583"/>
        <end position="666"/>
    </location>
</feature>
<dbReference type="PANTHER" id="PTHR47642">
    <property type="entry name" value="ATP-DEPENDENT DNA HELICASE"/>
    <property type="match status" value="1"/>
</dbReference>
<keyword evidence="3" id="KW-0347">Helicase</keyword>
<protein>
    <submittedName>
        <fullName evidence="3">DNA helicase</fullName>
    </submittedName>
</protein>
<dbReference type="Pfam" id="PF05970">
    <property type="entry name" value="PIF1"/>
    <property type="match status" value="1"/>
</dbReference>
<reference evidence="3 4" key="1">
    <citation type="submission" date="2019-03" db="EMBL/GenBank/DDBJ databases">
        <title>Flavobacterium LB-D12 sp. nov., isolated from arctic soil.</title>
        <authorList>
            <person name="Chaudhary D.K."/>
        </authorList>
    </citation>
    <scope>NUCLEOTIDE SEQUENCE [LARGE SCALE GENOMIC DNA]</scope>
    <source>
        <strain evidence="3 4">LB-D12</strain>
    </source>
</reference>
<sequence>MTTIENIDLDKNNVEFNNASEFVKHTDKLIYLTGKAGTGKTTFLKSLKNNTTKNAVILAPTGVAAINAGGQTIHSFFHLPFGPFVVNDKRLRSSKELGDLEDTTIYSTFKYKEEKKIIIKQLELLIIDEISMVRCDTLDVIDKILRVFRQKPFLPFGGVQVILIGDTFQLPPIADFAQWEILKNYYESPFFFSSKVVIENKPVYIELKKIYRQKEQEFIDLLNKIRVNQINDLELNDLNKKYNPTFSSNGINNHIILSTTNAQVNQTNATKLDEIKSETKIFEGKVTGIFPKDSKGSFVLPTEQNLHLKVGAQIMILKNDSGEFKRYFNGRIGKVLSLEDDKIIVEFSDESKVQVEKTSWNNIQYVWNKEKRKIEETTIGTFTQYPLRLAWAITVHKSQGLTFEHVYADLGNAFEDGQVYVALSRCTSLSGLVLKSQIPRNKIRTNNNVIEFAKTETPSTLIVQELNSGKADYFYRRIREDIKTLNFNEAYNNFIKALKFRNDIETEIFKKYFVTTASKFVSYKSKQQFLFTDYQVIKSEKEEIKAKLLINENENIEFESKIEEQNRGLKILLEKTRDHEKLLENELHKTKKLNSEIIQLKSENEKYKSENLTYKTEIQHLENKKNELKKIKETKVLEINLLNKENIKLENKISNFENEIIGLKTKQNILEDINRKNEIEIERQKNLKWYQKLVGKK</sequence>
<name>A0A4R5D7J4_9FLAO</name>
<keyword evidence="4" id="KW-1185">Reference proteome</keyword>
<evidence type="ECO:0000259" key="2">
    <source>
        <dbReference type="Pfam" id="PF05970"/>
    </source>
</evidence>
<dbReference type="AlphaFoldDB" id="A0A4R5D7J4"/>
<dbReference type="Proteomes" id="UP000294644">
    <property type="component" value="Unassembled WGS sequence"/>
</dbReference>
<dbReference type="PANTHER" id="PTHR47642:SF5">
    <property type="entry name" value="ATP-DEPENDENT DNA HELICASE"/>
    <property type="match status" value="1"/>
</dbReference>
<dbReference type="Gene3D" id="2.30.30.940">
    <property type="match status" value="1"/>
</dbReference>
<evidence type="ECO:0000256" key="1">
    <source>
        <dbReference type="SAM" id="Coils"/>
    </source>
</evidence>
<gene>
    <name evidence="3" type="ORF">E0F91_00975</name>
</gene>
<dbReference type="FunFam" id="3.40.50.300:FF:001498">
    <property type="entry name" value="ATP-dependent DNA helicase"/>
    <property type="match status" value="1"/>
</dbReference>
<accession>A0A4R5D7J4</accession>
<dbReference type="Gene3D" id="3.40.50.300">
    <property type="entry name" value="P-loop containing nucleotide triphosphate hydrolases"/>
    <property type="match status" value="1"/>
</dbReference>
<dbReference type="SUPFAM" id="SSF52540">
    <property type="entry name" value="P-loop containing nucleoside triphosphate hydrolases"/>
    <property type="match status" value="2"/>
</dbReference>
<keyword evidence="1" id="KW-0175">Coiled coil</keyword>
<dbReference type="CDD" id="cd18809">
    <property type="entry name" value="SF1_C_RecD"/>
    <property type="match status" value="1"/>
</dbReference>
<feature type="domain" description="DNA helicase Pif1-like DEAD-box helicase" evidence="2">
    <location>
        <begin position="22"/>
        <end position="232"/>
    </location>
</feature>
<dbReference type="GO" id="GO:0003678">
    <property type="term" value="F:DNA helicase activity"/>
    <property type="evidence" value="ECO:0007669"/>
    <property type="project" value="InterPro"/>
</dbReference>
<dbReference type="GO" id="GO:0006281">
    <property type="term" value="P:DNA repair"/>
    <property type="evidence" value="ECO:0007669"/>
    <property type="project" value="InterPro"/>
</dbReference>
<dbReference type="EMBL" id="SMFN01000001">
    <property type="protein sequence ID" value="TDE07691.1"/>
    <property type="molecule type" value="Genomic_DNA"/>
</dbReference>
<dbReference type="InterPro" id="IPR051055">
    <property type="entry name" value="PIF1_helicase"/>
</dbReference>
<keyword evidence="3" id="KW-0067">ATP-binding</keyword>
<evidence type="ECO:0000313" key="3">
    <source>
        <dbReference type="EMBL" id="TDE07691.1"/>
    </source>
</evidence>
<dbReference type="InterPro" id="IPR027417">
    <property type="entry name" value="P-loop_NTPase"/>
</dbReference>
<keyword evidence="3" id="KW-0378">Hydrolase</keyword>
<dbReference type="OrthoDB" id="9763659at2"/>
<comment type="caution">
    <text evidence="3">The sequence shown here is derived from an EMBL/GenBank/DDBJ whole genome shotgun (WGS) entry which is preliminary data.</text>
</comment>
<organism evidence="3 4">
    <name type="scientific">Flavobacterium sandaracinum</name>
    <dbReference type="NCBI Taxonomy" id="2541733"/>
    <lineage>
        <taxon>Bacteria</taxon>
        <taxon>Pseudomonadati</taxon>
        <taxon>Bacteroidota</taxon>
        <taxon>Flavobacteriia</taxon>
        <taxon>Flavobacteriales</taxon>
        <taxon>Flavobacteriaceae</taxon>
        <taxon>Flavobacterium</taxon>
    </lineage>
</organism>
<proteinExistence type="predicted"/>